<dbReference type="Gene3D" id="3.40.640.10">
    <property type="entry name" value="Type I PLP-dependent aspartate aminotransferase-like (Major domain)"/>
    <property type="match status" value="1"/>
</dbReference>
<dbReference type="InterPro" id="IPR015424">
    <property type="entry name" value="PyrdxlP-dep_Trfase"/>
</dbReference>
<evidence type="ECO:0008006" key="3">
    <source>
        <dbReference type="Google" id="ProtNLM"/>
    </source>
</evidence>
<dbReference type="PANTHER" id="PTHR43092:SF2">
    <property type="entry name" value="HERCYNYLCYSTEINE SULFOXIDE LYASE"/>
    <property type="match status" value="1"/>
</dbReference>
<reference evidence="2" key="1">
    <citation type="submission" date="2021-01" db="EMBL/GenBank/DDBJ databases">
        <authorList>
            <person name="Corre E."/>
            <person name="Pelletier E."/>
            <person name="Niang G."/>
            <person name="Scheremetjew M."/>
            <person name="Finn R."/>
            <person name="Kale V."/>
            <person name="Holt S."/>
            <person name="Cochrane G."/>
            <person name="Meng A."/>
            <person name="Brown T."/>
            <person name="Cohen L."/>
        </authorList>
    </citation>
    <scope>NUCLEOTIDE SEQUENCE</scope>
    <source>
        <strain evidence="2">SAG 63-3</strain>
    </source>
</reference>
<dbReference type="AlphaFoldDB" id="A0A7S0YKA4"/>
<name>A0A7S0YKA4_9CHLO</name>
<accession>A0A7S0YKA4</accession>
<sequence length="558" mass="61602">MDIKKTGYRNFGSFHTESVQTLITLPESNYLPPSVPVQVDNEIFSQLESLPLGKPCRDLFTIDFSNWTFINHGAFGGVCKPAQLEAEAWRRYCEQQPLTFIDRELFPQMVRVIRDMSRSLLCDPQDLVFVSNATTGLNAAIQSVSIGPTQVLYALDLGYGSVKKMAHAYHGSIGVVYGEVTLPITCEDEIVDLVRRTLPPNAGLAVFDAVTSNTAVRLPLHRLVQLCKERNVPVLIDAAHALGQLTMSDPSTPLPFSDASTSLIPDGALAAPTPTIASPPSTPFEADPACVPALLDPDFWVANCHKWLAAPRGSALLWVRRDRQRAVRSPIISHGFGDGFASEFIWDGCRDYAPYLASSAAMRMWKALGPRRCVMYCRSLLADAVRLLVQRWWQACGLNERELLSYMVAPLSMCGSMALVALPAVLQVVVFQDAVPQDVDAVHADDDESSVRAQIESSGVWSKKVVRQSDDVMKVRKYVGTSTDAKYIQDLLHFKYGIECPTKTISSRLFVRISCAIYNDLDDYIKLADAISQIADDTVQQRSMANACEIKTSETETV</sequence>
<protein>
    <recommendedName>
        <fullName evidence="3">Aminotransferase class V domain-containing protein</fullName>
    </recommendedName>
</protein>
<gene>
    <name evidence="2" type="ORF">PPAR00522_LOCUS14932</name>
</gene>
<dbReference type="PANTHER" id="PTHR43092">
    <property type="entry name" value="L-CYSTEINE DESULFHYDRASE"/>
    <property type="match status" value="1"/>
</dbReference>
<organism evidence="2">
    <name type="scientific">Polytomella parva</name>
    <dbReference type="NCBI Taxonomy" id="51329"/>
    <lineage>
        <taxon>Eukaryota</taxon>
        <taxon>Viridiplantae</taxon>
        <taxon>Chlorophyta</taxon>
        <taxon>core chlorophytes</taxon>
        <taxon>Chlorophyceae</taxon>
        <taxon>CS clade</taxon>
        <taxon>Chlamydomonadales</taxon>
        <taxon>Chlamydomonadaceae</taxon>
        <taxon>Polytomella</taxon>
    </lineage>
</organism>
<evidence type="ECO:0000313" key="2">
    <source>
        <dbReference type="EMBL" id="CAD8780526.1"/>
    </source>
</evidence>
<dbReference type="InterPro" id="IPR015421">
    <property type="entry name" value="PyrdxlP-dep_Trfase_major"/>
</dbReference>
<proteinExistence type="predicted"/>
<dbReference type="SUPFAM" id="SSF53383">
    <property type="entry name" value="PLP-dependent transferases"/>
    <property type="match status" value="1"/>
</dbReference>
<evidence type="ECO:0000256" key="1">
    <source>
        <dbReference type="ARBA" id="ARBA00022898"/>
    </source>
</evidence>
<keyword evidence="1" id="KW-0663">Pyridoxal phosphate</keyword>
<dbReference type="EMBL" id="HBFM01023033">
    <property type="protein sequence ID" value="CAD8780526.1"/>
    <property type="molecule type" value="Transcribed_RNA"/>
</dbReference>